<sequence>MVGAPSEAFAGVESALNGSFGALNALNGSFGEVKYPNDPFSA</sequence>
<accession>A0ABP7S4G3</accession>
<gene>
    <name evidence="1" type="ORF">GCM10022247_30150</name>
</gene>
<organism evidence="1 2">
    <name type="scientific">Allokutzneria multivorans</name>
    <dbReference type="NCBI Taxonomy" id="1142134"/>
    <lineage>
        <taxon>Bacteria</taxon>
        <taxon>Bacillati</taxon>
        <taxon>Actinomycetota</taxon>
        <taxon>Actinomycetes</taxon>
        <taxon>Pseudonocardiales</taxon>
        <taxon>Pseudonocardiaceae</taxon>
        <taxon>Allokutzneria</taxon>
    </lineage>
</organism>
<protein>
    <submittedName>
        <fullName evidence="1">Uncharacterized protein</fullName>
    </submittedName>
</protein>
<dbReference type="Proteomes" id="UP001501747">
    <property type="component" value="Unassembled WGS sequence"/>
</dbReference>
<proteinExistence type="predicted"/>
<keyword evidence="2" id="KW-1185">Reference proteome</keyword>
<name>A0ABP7S4G3_9PSEU</name>
<reference evidence="2" key="1">
    <citation type="journal article" date="2019" name="Int. J. Syst. Evol. Microbiol.">
        <title>The Global Catalogue of Microorganisms (GCM) 10K type strain sequencing project: providing services to taxonomists for standard genome sequencing and annotation.</title>
        <authorList>
            <consortium name="The Broad Institute Genomics Platform"/>
            <consortium name="The Broad Institute Genome Sequencing Center for Infectious Disease"/>
            <person name="Wu L."/>
            <person name="Ma J."/>
        </authorList>
    </citation>
    <scope>NUCLEOTIDE SEQUENCE [LARGE SCALE GENOMIC DNA]</scope>
    <source>
        <strain evidence="2">JCM 17342</strain>
    </source>
</reference>
<comment type="caution">
    <text evidence="1">The sequence shown here is derived from an EMBL/GenBank/DDBJ whole genome shotgun (WGS) entry which is preliminary data.</text>
</comment>
<evidence type="ECO:0000313" key="1">
    <source>
        <dbReference type="EMBL" id="GAA4006404.1"/>
    </source>
</evidence>
<evidence type="ECO:0000313" key="2">
    <source>
        <dbReference type="Proteomes" id="UP001501747"/>
    </source>
</evidence>
<dbReference type="EMBL" id="BAABAL010000009">
    <property type="protein sequence ID" value="GAA4006404.1"/>
    <property type="molecule type" value="Genomic_DNA"/>
</dbReference>